<feature type="region of interest" description="Disordered" evidence="1">
    <location>
        <begin position="169"/>
        <end position="189"/>
    </location>
</feature>
<dbReference type="RefSeq" id="WP_203776094.1">
    <property type="nucleotide sequence ID" value="NZ_BAAAYJ010000097.1"/>
</dbReference>
<dbReference type="Gene3D" id="3.40.50.10140">
    <property type="entry name" value="Toll/interleukin-1 receptor homology (TIR) domain"/>
    <property type="match status" value="1"/>
</dbReference>
<proteinExistence type="predicted"/>
<dbReference type="AlphaFoldDB" id="A0A919JQ95"/>
<organism evidence="3 4">
    <name type="scientific">Actinoplanes nipponensis</name>
    <dbReference type="NCBI Taxonomy" id="135950"/>
    <lineage>
        <taxon>Bacteria</taxon>
        <taxon>Bacillati</taxon>
        <taxon>Actinomycetota</taxon>
        <taxon>Actinomycetes</taxon>
        <taxon>Micromonosporales</taxon>
        <taxon>Micromonosporaceae</taxon>
        <taxon>Actinoplanes</taxon>
    </lineage>
</organism>
<accession>A0A919JQ95</accession>
<gene>
    <name evidence="3" type="ORF">Ani05nite_73320</name>
</gene>
<dbReference type="Gene3D" id="1.25.40.10">
    <property type="entry name" value="Tetratricopeptide repeat domain"/>
    <property type="match status" value="2"/>
</dbReference>
<dbReference type="InterPro" id="IPR003593">
    <property type="entry name" value="AAA+_ATPase"/>
</dbReference>
<keyword evidence="4" id="KW-1185">Reference proteome</keyword>
<dbReference type="Gene3D" id="3.40.50.300">
    <property type="entry name" value="P-loop containing nucleotide triphosphate hydrolases"/>
    <property type="match status" value="1"/>
</dbReference>
<dbReference type="InterPro" id="IPR027417">
    <property type="entry name" value="P-loop_NTPase"/>
</dbReference>
<dbReference type="GO" id="GO:0007165">
    <property type="term" value="P:signal transduction"/>
    <property type="evidence" value="ECO:0007669"/>
    <property type="project" value="InterPro"/>
</dbReference>
<dbReference type="EMBL" id="BOMQ01000089">
    <property type="protein sequence ID" value="GIE53798.1"/>
    <property type="molecule type" value="Genomic_DNA"/>
</dbReference>
<dbReference type="InterPro" id="IPR011990">
    <property type="entry name" value="TPR-like_helical_dom_sf"/>
</dbReference>
<dbReference type="InterPro" id="IPR035897">
    <property type="entry name" value="Toll_tir_struct_dom_sf"/>
</dbReference>
<dbReference type="SMART" id="SM00382">
    <property type="entry name" value="AAA"/>
    <property type="match status" value="1"/>
</dbReference>
<dbReference type="SUPFAM" id="SSF52200">
    <property type="entry name" value="Toll/Interleukin receptor TIR domain"/>
    <property type="match status" value="1"/>
</dbReference>
<sequence length="943" mass="101353">MQPEDMPDAFLSYAREDDRILNKFITGFRNRLADEVRLQTGEPFTIFQDNQTMLWGDNWQEVIEAAVGGARFLIPIVTPSFLGSGYCREEVELFRRAEQRRGRADLILPVHLVQTDAVTDKRLRGADAVADLLSGRTMPDLTALSRRSIASPLVKQTIAELARHIKERLARDRTGGAGPTRPPPDVPALPDFVPVPVQDRVGVLDDLKAALAQPGTVAIELYGEPGIGKTAIAVQLAHDLARERTARYLTATGNPAVTVNSVLESLARAVPDPEDHDRLLERLAGPEMDLLTRLDEVLDRLGRQPVLLVVDDAQELLSGGALPDDGLGLLLAELAGHHGHRVQLLFVTAEPLPLRGLARVRVAEGLPSPFFGRLLADLEATRAVGLATLPEPELQRVTGGRPRSAELIYGIRAGQSPPAYDPLPAGAGPPGLEAALLDSLDEAGAGVLQALAVYGRPARADAVAHLAELPEPEVGAILAELVRRRVVRRHGDRHHLPAAEAERLTVALAPGTLAERRRHAARFLEAAARGRPAGCLADLADALDAIDLHVSAGNASHALALMTDLDERHLKEWGHSDVLTPWLRRLSGELTDLGEQVQNAALLGRALAHQGRLDQAILTLYAAGRLNNALRSTDNQLTLLVQLGGYHFRAGEVRRAAARYGDALRAAPAGHRMIAAAWAGLALCRAETGDFTAALDGIGTARQAVGGDASGSELLRVRLRLSEAAIRLELGERGCLELAREAGDTARRAGADVLGARCDEVLARAWMLRDRREDALAAAAAAYRVGTRVGSPELTRTAGTTLATVRLWRGEIEPALVAARVAARFRRNPLVAEAIAVKGVAAYRTGRDDRLAAAAFREAAQRARDLLDRQPGSYRLHETHGLALAGLALQDGGDEEAAVAAYRRAIAVDHDVPGAARRRQVLFAALTAEESDRVLPRLRDLLG</sequence>
<dbReference type="InterPro" id="IPR000157">
    <property type="entry name" value="TIR_dom"/>
</dbReference>
<evidence type="ECO:0000313" key="3">
    <source>
        <dbReference type="EMBL" id="GIE53798.1"/>
    </source>
</evidence>
<evidence type="ECO:0000313" key="4">
    <source>
        <dbReference type="Proteomes" id="UP000647172"/>
    </source>
</evidence>
<protein>
    <recommendedName>
        <fullName evidence="2">TIR domain-containing protein</fullName>
    </recommendedName>
</protein>
<name>A0A919JQ95_9ACTN</name>
<comment type="caution">
    <text evidence="3">The sequence shown here is derived from an EMBL/GenBank/DDBJ whole genome shotgun (WGS) entry which is preliminary data.</text>
</comment>
<dbReference type="InterPro" id="IPR041664">
    <property type="entry name" value="AAA_16"/>
</dbReference>
<dbReference type="SMART" id="SM00255">
    <property type="entry name" value="TIR"/>
    <property type="match status" value="1"/>
</dbReference>
<dbReference type="SUPFAM" id="SSF52540">
    <property type="entry name" value="P-loop containing nucleoside triphosphate hydrolases"/>
    <property type="match status" value="1"/>
</dbReference>
<dbReference type="Pfam" id="PF13191">
    <property type="entry name" value="AAA_16"/>
    <property type="match status" value="1"/>
</dbReference>
<evidence type="ECO:0000259" key="2">
    <source>
        <dbReference type="PROSITE" id="PS50104"/>
    </source>
</evidence>
<evidence type="ECO:0000256" key="1">
    <source>
        <dbReference type="SAM" id="MobiDB-lite"/>
    </source>
</evidence>
<dbReference type="PROSITE" id="PS50104">
    <property type="entry name" value="TIR"/>
    <property type="match status" value="1"/>
</dbReference>
<dbReference type="Proteomes" id="UP000647172">
    <property type="component" value="Unassembled WGS sequence"/>
</dbReference>
<reference evidence="3" key="1">
    <citation type="submission" date="2021-01" db="EMBL/GenBank/DDBJ databases">
        <title>Whole genome shotgun sequence of Actinoplanes nipponensis NBRC 14063.</title>
        <authorList>
            <person name="Komaki H."/>
            <person name="Tamura T."/>
        </authorList>
    </citation>
    <scope>NUCLEOTIDE SEQUENCE</scope>
    <source>
        <strain evidence="3">NBRC 14063</strain>
    </source>
</reference>
<dbReference type="Pfam" id="PF13676">
    <property type="entry name" value="TIR_2"/>
    <property type="match status" value="1"/>
</dbReference>
<dbReference type="SUPFAM" id="SSF48452">
    <property type="entry name" value="TPR-like"/>
    <property type="match status" value="1"/>
</dbReference>
<feature type="domain" description="TIR" evidence="2">
    <location>
        <begin position="5"/>
        <end position="169"/>
    </location>
</feature>